<organism evidence="2 3">
    <name type="scientific">Octadecabacter ascidiaceicola</name>
    <dbReference type="NCBI Taxonomy" id="1655543"/>
    <lineage>
        <taxon>Bacteria</taxon>
        <taxon>Pseudomonadati</taxon>
        <taxon>Pseudomonadota</taxon>
        <taxon>Alphaproteobacteria</taxon>
        <taxon>Rhodobacterales</taxon>
        <taxon>Roseobacteraceae</taxon>
        <taxon>Octadecabacter</taxon>
    </lineage>
</organism>
<dbReference type="RefSeq" id="WP_093996214.1">
    <property type="nucleotide sequence ID" value="NZ_FXYD01000002.1"/>
</dbReference>
<dbReference type="Gene3D" id="3.90.190.10">
    <property type="entry name" value="Protein tyrosine phosphatase superfamily"/>
    <property type="match status" value="1"/>
</dbReference>
<dbReference type="NCBIfam" id="TIGR01244">
    <property type="entry name" value="TIGR01244 family sulfur transferase"/>
    <property type="match status" value="1"/>
</dbReference>
<dbReference type="SUPFAM" id="SSF52799">
    <property type="entry name" value="(Phosphotyrosine protein) phosphatases II"/>
    <property type="match status" value="1"/>
</dbReference>
<sequence length="141" mass="14786">MDIRQLTPDFAVSPQIDPQDLPAIAEQGFTTIVVNRPDAEVPPSHQVDAMQAAASAAGVELVVLPVTHITLSPDMGAQLDDARAKAKGPVLAYCASGTRSAIVWALSQAGKRSTDEITEIAAQNGYDLSMMRSQLDALAGS</sequence>
<keyword evidence="2" id="KW-0378">Hydrolase</keyword>
<dbReference type="Proteomes" id="UP000203464">
    <property type="component" value="Unassembled WGS sequence"/>
</dbReference>
<accession>A0A238K5S4</accession>
<dbReference type="GO" id="GO:0016787">
    <property type="term" value="F:hydrolase activity"/>
    <property type="evidence" value="ECO:0007669"/>
    <property type="project" value="UniProtKB-KW"/>
</dbReference>
<dbReference type="InterPro" id="IPR005939">
    <property type="entry name" value="BLH_phosphatase-like"/>
</dbReference>
<reference evidence="3" key="1">
    <citation type="submission" date="2017-05" db="EMBL/GenBank/DDBJ databases">
        <authorList>
            <person name="Rodrigo-Torres L."/>
            <person name="Arahal R. D."/>
            <person name="Lucena T."/>
        </authorList>
    </citation>
    <scope>NUCLEOTIDE SEQUENCE [LARGE SCALE GENOMIC DNA]</scope>
    <source>
        <strain evidence="3">CECT 8868</strain>
    </source>
</reference>
<dbReference type="EC" id="3.-.-.-" evidence="2"/>
<name>A0A238K5S4_9RHOB</name>
<keyword evidence="3" id="KW-1185">Reference proteome</keyword>
<dbReference type="Pfam" id="PF04273">
    <property type="entry name" value="BLH_phosphatase"/>
    <property type="match status" value="1"/>
</dbReference>
<proteinExistence type="predicted"/>
<dbReference type="EMBL" id="FXYD01000002">
    <property type="protein sequence ID" value="SMX38133.1"/>
    <property type="molecule type" value="Genomic_DNA"/>
</dbReference>
<dbReference type="InterPro" id="IPR029021">
    <property type="entry name" value="Prot-tyrosine_phosphatase-like"/>
</dbReference>
<evidence type="ECO:0000313" key="3">
    <source>
        <dbReference type="Proteomes" id="UP000203464"/>
    </source>
</evidence>
<evidence type="ECO:0000313" key="2">
    <source>
        <dbReference type="EMBL" id="SMX38133.1"/>
    </source>
</evidence>
<dbReference type="AlphaFoldDB" id="A0A238K5S4"/>
<gene>
    <name evidence="2" type="primary">blh_1</name>
    <name evidence="2" type="ORF">OCA8868_01696</name>
</gene>
<protein>
    <submittedName>
        <fullName evidence="2">Beta-lactamase hydrolase-like protein</fullName>
        <ecNumber evidence="2">3.-.-.-</ecNumber>
    </submittedName>
</protein>
<dbReference type="OrthoDB" id="9805710at2"/>
<feature type="domain" description="Beta-lactamase hydrolase-like protein phosphatase-like" evidence="1">
    <location>
        <begin position="2"/>
        <end position="110"/>
    </location>
</feature>
<evidence type="ECO:0000259" key="1">
    <source>
        <dbReference type="Pfam" id="PF04273"/>
    </source>
</evidence>